<protein>
    <submittedName>
        <fullName evidence="3">Histone H2B</fullName>
    </submittedName>
</protein>
<dbReference type="Proteomes" id="UP000823941">
    <property type="component" value="Chromosome 2"/>
</dbReference>
<dbReference type="InterPro" id="IPR007125">
    <property type="entry name" value="H2A/H2B/H3"/>
</dbReference>
<evidence type="ECO:0000313" key="3">
    <source>
        <dbReference type="EMBL" id="KAG7312645.1"/>
    </source>
</evidence>
<comment type="caution">
    <text evidence="3">The sequence shown here is derived from an EMBL/GenBank/DDBJ whole genome shotgun (WGS) entry which is preliminary data.</text>
</comment>
<feature type="domain" description="Core Histone H2A/H2B/H3" evidence="2">
    <location>
        <begin position="24"/>
        <end position="100"/>
    </location>
</feature>
<keyword evidence="4" id="KW-1185">Reference proteome</keyword>
<dbReference type="PANTHER" id="PTHR23428">
    <property type="entry name" value="HISTONE H2B"/>
    <property type="match status" value="1"/>
</dbReference>
<evidence type="ECO:0000256" key="1">
    <source>
        <dbReference type="ARBA" id="ARBA00006846"/>
    </source>
</evidence>
<dbReference type="CDD" id="cd22910">
    <property type="entry name" value="HFD_H2B"/>
    <property type="match status" value="1"/>
</dbReference>
<dbReference type="InterPro" id="IPR000558">
    <property type="entry name" value="Histone_H2B"/>
</dbReference>
<dbReference type="SUPFAM" id="SSF47113">
    <property type="entry name" value="Histone-fold"/>
    <property type="match status" value="1"/>
</dbReference>
<dbReference type="Gene3D" id="1.10.20.10">
    <property type="entry name" value="Histone, subunit A"/>
    <property type="match status" value="1"/>
</dbReference>
<gene>
    <name evidence="3" type="ORF">JYU34_000967</name>
</gene>
<proteinExistence type="inferred from homology"/>
<name>A0ABQ7R5T9_PLUXY</name>
<dbReference type="InterPro" id="IPR009072">
    <property type="entry name" value="Histone-fold"/>
</dbReference>
<evidence type="ECO:0000259" key="2">
    <source>
        <dbReference type="Pfam" id="PF00125"/>
    </source>
</evidence>
<comment type="similarity">
    <text evidence="1">Belongs to the histone H2B family.</text>
</comment>
<dbReference type="EMBL" id="JAHIBW010000002">
    <property type="protein sequence ID" value="KAG7312645.1"/>
    <property type="molecule type" value="Genomic_DNA"/>
</dbReference>
<reference evidence="3 4" key="1">
    <citation type="submission" date="2021-06" db="EMBL/GenBank/DDBJ databases">
        <title>A haploid diamondback moth (Plutella xylostella L.) genome assembly resolves 31 chromosomes and identifies a diamide resistance mutation.</title>
        <authorList>
            <person name="Ward C.M."/>
            <person name="Perry K.D."/>
            <person name="Baker G."/>
            <person name="Powis K."/>
            <person name="Heckel D.G."/>
            <person name="Baxter S.W."/>
        </authorList>
    </citation>
    <scope>NUCLEOTIDE SEQUENCE [LARGE SCALE GENOMIC DNA]</scope>
    <source>
        <strain evidence="3 4">LV</strain>
        <tissue evidence="3">Single pupa</tissue>
    </source>
</reference>
<evidence type="ECO:0000313" key="4">
    <source>
        <dbReference type="Proteomes" id="UP000823941"/>
    </source>
</evidence>
<sequence length="131" mass="14725">MAPPKMTKKPPKAIEKPIEKPIAKSKKMKKKSFQSFSIYIYKLLRTVTPDNIRISRKSMLIMNNFVNDMLEKIASEASKLVSHGKKNTLSSREVQTAVRLLIPGELAKHANSEAMKAITLYHNSQASQAKS</sequence>
<dbReference type="SMART" id="SM00427">
    <property type="entry name" value="H2B"/>
    <property type="match status" value="1"/>
</dbReference>
<dbReference type="Pfam" id="PF00125">
    <property type="entry name" value="Histone"/>
    <property type="match status" value="1"/>
</dbReference>
<organism evidence="3 4">
    <name type="scientific">Plutella xylostella</name>
    <name type="common">Diamondback moth</name>
    <name type="synonym">Plutella maculipennis</name>
    <dbReference type="NCBI Taxonomy" id="51655"/>
    <lineage>
        <taxon>Eukaryota</taxon>
        <taxon>Metazoa</taxon>
        <taxon>Ecdysozoa</taxon>
        <taxon>Arthropoda</taxon>
        <taxon>Hexapoda</taxon>
        <taxon>Insecta</taxon>
        <taxon>Pterygota</taxon>
        <taxon>Neoptera</taxon>
        <taxon>Endopterygota</taxon>
        <taxon>Lepidoptera</taxon>
        <taxon>Glossata</taxon>
        <taxon>Ditrysia</taxon>
        <taxon>Yponomeutoidea</taxon>
        <taxon>Plutellidae</taxon>
        <taxon>Plutella</taxon>
    </lineage>
</organism>
<dbReference type="PRINTS" id="PR00621">
    <property type="entry name" value="HISTONEH2B"/>
</dbReference>
<accession>A0ABQ7R5T9</accession>